<proteinExistence type="predicted"/>
<gene>
    <name evidence="3" type="primary">GSTS1_1</name>
    <name evidence="3" type="ORF">BGZ95_000147</name>
</gene>
<dbReference type="EMBL" id="JAAAIL010001019">
    <property type="protein sequence ID" value="KAG0271975.1"/>
    <property type="molecule type" value="Genomic_DNA"/>
</dbReference>
<keyword evidence="4" id="KW-1185">Reference proteome</keyword>
<dbReference type="InterPro" id="IPR004045">
    <property type="entry name" value="Glutathione_S-Trfase_N"/>
</dbReference>
<dbReference type="InterPro" id="IPR050213">
    <property type="entry name" value="GST_superfamily"/>
</dbReference>
<evidence type="ECO:0000259" key="1">
    <source>
        <dbReference type="PROSITE" id="PS50404"/>
    </source>
</evidence>
<dbReference type="SUPFAM" id="SSF52833">
    <property type="entry name" value="Thioredoxin-like"/>
    <property type="match status" value="1"/>
</dbReference>
<organism evidence="3 4">
    <name type="scientific">Linnemannia exigua</name>
    <dbReference type="NCBI Taxonomy" id="604196"/>
    <lineage>
        <taxon>Eukaryota</taxon>
        <taxon>Fungi</taxon>
        <taxon>Fungi incertae sedis</taxon>
        <taxon>Mucoromycota</taxon>
        <taxon>Mortierellomycotina</taxon>
        <taxon>Mortierellomycetes</taxon>
        <taxon>Mortierellales</taxon>
        <taxon>Mortierellaceae</taxon>
        <taxon>Linnemannia</taxon>
    </lineage>
</organism>
<feature type="domain" description="GST C-terminal" evidence="2">
    <location>
        <begin position="114"/>
        <end position="258"/>
    </location>
</feature>
<dbReference type="Gene3D" id="3.40.30.10">
    <property type="entry name" value="Glutaredoxin"/>
    <property type="match status" value="1"/>
</dbReference>
<dbReference type="PANTHER" id="PTHR11571">
    <property type="entry name" value="GLUTATHIONE S-TRANSFERASE"/>
    <property type="match status" value="1"/>
</dbReference>
<accession>A0AAD4D8N4</accession>
<dbReference type="InterPro" id="IPR010987">
    <property type="entry name" value="Glutathione-S-Trfase_C-like"/>
</dbReference>
<dbReference type="AlphaFoldDB" id="A0AAD4D8N4"/>
<evidence type="ECO:0000313" key="3">
    <source>
        <dbReference type="EMBL" id="KAG0271975.1"/>
    </source>
</evidence>
<evidence type="ECO:0000313" key="4">
    <source>
        <dbReference type="Proteomes" id="UP001194580"/>
    </source>
</evidence>
<protein>
    <submittedName>
        <fullName evidence="3">Glutathione S-transferase S1</fullName>
    </submittedName>
</protein>
<dbReference type="Proteomes" id="UP001194580">
    <property type="component" value="Unassembled WGS sequence"/>
</dbReference>
<sequence>MAAPSTPAAPDATHLAYKNTDQLSVTLKEPTSFKLLYFPIHSSGATTREILSIAEAKWENLVPSDWEKEKEKTPFNVLPVLFITSQTNKDIILAEAAGVIEQYLAKQFRLMGCNDYEENLIKSFHSSTASLHSLHATTVAFIPDRDARKRAMEVFRDGPFRAWVTLHEKHLRDNGSNGYYVGDKLSLADIRTANFIEHMNLQTGGQALYDIINISPCLRKLCVEVAVDYKISRWRSSQAYKILTTATDHYFSDPFAPVSKL</sequence>
<dbReference type="InterPro" id="IPR004046">
    <property type="entry name" value="GST_C"/>
</dbReference>
<dbReference type="GO" id="GO:0004364">
    <property type="term" value="F:glutathione transferase activity"/>
    <property type="evidence" value="ECO:0007669"/>
    <property type="project" value="TreeGrafter"/>
</dbReference>
<dbReference type="InterPro" id="IPR036282">
    <property type="entry name" value="Glutathione-S-Trfase_C_sf"/>
</dbReference>
<reference evidence="3" key="1">
    <citation type="journal article" date="2020" name="Fungal Divers.">
        <title>Resolving the Mortierellaceae phylogeny through synthesis of multi-gene phylogenetics and phylogenomics.</title>
        <authorList>
            <person name="Vandepol N."/>
            <person name="Liber J."/>
            <person name="Desiro A."/>
            <person name="Na H."/>
            <person name="Kennedy M."/>
            <person name="Barry K."/>
            <person name="Grigoriev I.V."/>
            <person name="Miller A.N."/>
            <person name="O'Donnell K."/>
            <person name="Stajich J.E."/>
            <person name="Bonito G."/>
        </authorList>
    </citation>
    <scope>NUCLEOTIDE SEQUENCE</scope>
    <source>
        <strain evidence="3">NRRL 28262</strain>
    </source>
</reference>
<dbReference type="Pfam" id="PF14497">
    <property type="entry name" value="GST_C_3"/>
    <property type="match status" value="1"/>
</dbReference>
<evidence type="ECO:0000259" key="2">
    <source>
        <dbReference type="PROSITE" id="PS50405"/>
    </source>
</evidence>
<dbReference type="GO" id="GO:0006749">
    <property type="term" value="P:glutathione metabolic process"/>
    <property type="evidence" value="ECO:0007669"/>
    <property type="project" value="TreeGrafter"/>
</dbReference>
<dbReference type="InterPro" id="IPR036249">
    <property type="entry name" value="Thioredoxin-like_sf"/>
</dbReference>
<dbReference type="PROSITE" id="PS50405">
    <property type="entry name" value="GST_CTER"/>
    <property type="match status" value="1"/>
</dbReference>
<dbReference type="SUPFAM" id="SSF47616">
    <property type="entry name" value="GST C-terminal domain-like"/>
    <property type="match status" value="1"/>
</dbReference>
<comment type="caution">
    <text evidence="3">The sequence shown here is derived from an EMBL/GenBank/DDBJ whole genome shotgun (WGS) entry which is preliminary data.</text>
</comment>
<dbReference type="Gene3D" id="1.20.1050.10">
    <property type="match status" value="1"/>
</dbReference>
<name>A0AAD4D8N4_9FUNG</name>
<dbReference type="PANTHER" id="PTHR11571:SF150">
    <property type="entry name" value="GLUTATHIONE S-TRANSFERASE"/>
    <property type="match status" value="1"/>
</dbReference>
<feature type="domain" description="GST N-terminal" evidence="1">
    <location>
        <begin position="31"/>
        <end position="112"/>
    </location>
</feature>
<dbReference type="PROSITE" id="PS50404">
    <property type="entry name" value="GST_NTER"/>
    <property type="match status" value="1"/>
</dbReference>